<sequence length="60" mass="6518">MRLATIELRRLPQRPEASRAQVEALVGCGTSPVDGAYSNMEPLGINADALQLLTLSPRLR</sequence>
<evidence type="ECO:0000313" key="2">
    <source>
        <dbReference type="Proteomes" id="UP001163321"/>
    </source>
</evidence>
<reference evidence="1 2" key="1">
    <citation type="journal article" date="2022" name="bioRxiv">
        <title>The genome of the oomycete Peronosclerospora sorghi, a cosmopolitan pathogen of maize and sorghum, is inflated with dispersed pseudogenes.</title>
        <authorList>
            <person name="Fletcher K."/>
            <person name="Martin F."/>
            <person name="Isakeit T."/>
            <person name="Cavanaugh K."/>
            <person name="Magill C."/>
            <person name="Michelmore R."/>
        </authorList>
    </citation>
    <scope>NUCLEOTIDE SEQUENCE [LARGE SCALE GENOMIC DNA]</scope>
    <source>
        <strain evidence="1">P6</strain>
    </source>
</reference>
<name>A0ACC0W0M3_9STRA</name>
<evidence type="ECO:0000313" key="1">
    <source>
        <dbReference type="EMBL" id="KAI9912299.1"/>
    </source>
</evidence>
<organism evidence="1 2">
    <name type="scientific">Peronosclerospora sorghi</name>
    <dbReference type="NCBI Taxonomy" id="230839"/>
    <lineage>
        <taxon>Eukaryota</taxon>
        <taxon>Sar</taxon>
        <taxon>Stramenopiles</taxon>
        <taxon>Oomycota</taxon>
        <taxon>Peronosporomycetes</taxon>
        <taxon>Peronosporales</taxon>
        <taxon>Peronosporaceae</taxon>
        <taxon>Peronosclerospora</taxon>
    </lineage>
</organism>
<keyword evidence="2" id="KW-1185">Reference proteome</keyword>
<dbReference type="EMBL" id="CM047584">
    <property type="protein sequence ID" value="KAI9912299.1"/>
    <property type="molecule type" value="Genomic_DNA"/>
</dbReference>
<gene>
    <name evidence="1" type="ORF">PsorP6_009823</name>
</gene>
<accession>A0ACC0W0M3</accession>
<dbReference type="Proteomes" id="UP001163321">
    <property type="component" value="Chromosome 5"/>
</dbReference>
<protein>
    <submittedName>
        <fullName evidence="1">Uncharacterized protein</fullName>
    </submittedName>
</protein>
<comment type="caution">
    <text evidence="1">The sequence shown here is derived from an EMBL/GenBank/DDBJ whole genome shotgun (WGS) entry which is preliminary data.</text>
</comment>
<proteinExistence type="predicted"/>